<dbReference type="Gene3D" id="2.60.120.1440">
    <property type="match status" value="1"/>
</dbReference>
<feature type="domain" description="FecR protein" evidence="1">
    <location>
        <begin position="113"/>
        <end position="207"/>
    </location>
</feature>
<dbReference type="Pfam" id="PF16220">
    <property type="entry name" value="DUF4880"/>
    <property type="match status" value="1"/>
</dbReference>
<dbReference type="PIRSF" id="PIRSF018266">
    <property type="entry name" value="FecR"/>
    <property type="match status" value="1"/>
</dbReference>
<dbReference type="PANTHER" id="PTHR30273:SF2">
    <property type="entry name" value="PROTEIN FECR"/>
    <property type="match status" value="1"/>
</dbReference>
<evidence type="ECO:0000313" key="3">
    <source>
        <dbReference type="EMBL" id="NGZ84780.1"/>
    </source>
</evidence>
<sequence>MPEPVALEFSVLEQAAEWFAVLSAADATPAERRDWERWLAAAPAHREAWRRVEDINTQLHALPGAPARLALVAGPKRRRAIKALLLLGLGGGVGTMLARRDDAQLYLAALNAQHRTAVGVTAALPLPDRTRAWLNTDSAADLAYDDGRRLIVLRRGEILLHSGADDHVPARPLLVEAGGVRLRALGTRFSVRLMKRGVRLAVYDGAVGINDGAVVPAGSQADIADGQPGTMTPALEEGSAWSRHLLIATQMRLDDFLAELGRYRHGHLACDPSLAAMRLVGSYPLGDTEQALDMLQAALPVRVKRVMPWWVTIAPR</sequence>
<dbReference type="InterPro" id="IPR006860">
    <property type="entry name" value="FecR"/>
</dbReference>
<reference evidence="3 4" key="1">
    <citation type="submission" date="2020-01" db="EMBL/GenBank/DDBJ databases">
        <authorList>
            <person name="Lee S.D."/>
        </authorList>
    </citation>
    <scope>NUCLEOTIDE SEQUENCE [LARGE SCALE GENOMIC DNA]</scope>
    <source>
        <strain evidence="3 4">SAP-35</strain>
    </source>
</reference>
<accession>A0ABX0FJV4</accession>
<reference evidence="4" key="2">
    <citation type="submission" date="2023-07" db="EMBL/GenBank/DDBJ databases">
        <title>Duganella aceri sp. nov., isolated from tree sap.</title>
        <authorList>
            <person name="Kim I.S."/>
        </authorList>
    </citation>
    <scope>NUCLEOTIDE SEQUENCE [LARGE SCALE GENOMIC DNA]</scope>
    <source>
        <strain evidence="4">SAP-35</strain>
    </source>
</reference>
<feature type="domain" description="FecR N-terminal" evidence="2">
    <location>
        <begin position="13"/>
        <end position="54"/>
    </location>
</feature>
<proteinExistence type="predicted"/>
<dbReference type="InterPro" id="IPR012373">
    <property type="entry name" value="Ferrdict_sens_TM"/>
</dbReference>
<name>A0ABX0FJV4_9BURK</name>
<dbReference type="PANTHER" id="PTHR30273">
    <property type="entry name" value="PERIPLASMIC SIGNAL SENSOR AND SIGMA FACTOR ACTIVATOR FECR-RELATED"/>
    <property type="match status" value="1"/>
</dbReference>
<gene>
    <name evidence="3" type="ORF">GW587_10990</name>
</gene>
<evidence type="ECO:0000313" key="4">
    <source>
        <dbReference type="Proteomes" id="UP000666369"/>
    </source>
</evidence>
<dbReference type="Pfam" id="PF04773">
    <property type="entry name" value="FecR"/>
    <property type="match status" value="1"/>
</dbReference>
<dbReference type="EMBL" id="JAADJT010000004">
    <property type="protein sequence ID" value="NGZ84780.1"/>
    <property type="molecule type" value="Genomic_DNA"/>
</dbReference>
<comment type="caution">
    <text evidence="3">The sequence shown here is derived from an EMBL/GenBank/DDBJ whole genome shotgun (WGS) entry which is preliminary data.</text>
</comment>
<protein>
    <submittedName>
        <fullName evidence="3">DUF4880 domain-containing protein</fullName>
    </submittedName>
</protein>
<evidence type="ECO:0000259" key="2">
    <source>
        <dbReference type="Pfam" id="PF16220"/>
    </source>
</evidence>
<evidence type="ECO:0000259" key="1">
    <source>
        <dbReference type="Pfam" id="PF04773"/>
    </source>
</evidence>
<dbReference type="RefSeq" id="WP_166102335.1">
    <property type="nucleotide sequence ID" value="NZ_JAADJT010000004.1"/>
</dbReference>
<dbReference type="Proteomes" id="UP000666369">
    <property type="component" value="Unassembled WGS sequence"/>
</dbReference>
<keyword evidence="4" id="KW-1185">Reference proteome</keyword>
<dbReference type="InterPro" id="IPR032623">
    <property type="entry name" value="FecR_N"/>
</dbReference>
<organism evidence="3 4">
    <name type="scientific">Duganella aceris</name>
    <dbReference type="NCBI Taxonomy" id="2703883"/>
    <lineage>
        <taxon>Bacteria</taxon>
        <taxon>Pseudomonadati</taxon>
        <taxon>Pseudomonadota</taxon>
        <taxon>Betaproteobacteria</taxon>
        <taxon>Burkholderiales</taxon>
        <taxon>Oxalobacteraceae</taxon>
        <taxon>Telluria group</taxon>
        <taxon>Duganella</taxon>
    </lineage>
</organism>